<dbReference type="InterPro" id="IPR013783">
    <property type="entry name" value="Ig-like_fold"/>
</dbReference>
<evidence type="ECO:0000256" key="1">
    <source>
        <dbReference type="SAM" id="MobiDB-lite"/>
    </source>
</evidence>
<evidence type="ECO:0000313" key="3">
    <source>
        <dbReference type="EMBL" id="KFW91258.1"/>
    </source>
</evidence>
<evidence type="ECO:0000313" key="4">
    <source>
        <dbReference type="Proteomes" id="UP000053238"/>
    </source>
</evidence>
<dbReference type="AlphaFoldDB" id="A0A093QQU2"/>
<organism evidence="3 4">
    <name type="scientific">Phalacrocorax carbo</name>
    <name type="common">Great cormorant</name>
    <name type="synonym">Pelecanus carbo</name>
    <dbReference type="NCBI Taxonomy" id="9209"/>
    <lineage>
        <taxon>Eukaryota</taxon>
        <taxon>Metazoa</taxon>
        <taxon>Chordata</taxon>
        <taxon>Craniata</taxon>
        <taxon>Vertebrata</taxon>
        <taxon>Euteleostomi</taxon>
        <taxon>Archelosauria</taxon>
        <taxon>Archosauria</taxon>
        <taxon>Dinosauria</taxon>
        <taxon>Saurischia</taxon>
        <taxon>Theropoda</taxon>
        <taxon>Coelurosauria</taxon>
        <taxon>Aves</taxon>
        <taxon>Neognathae</taxon>
        <taxon>Neoaves</taxon>
        <taxon>Aequornithes</taxon>
        <taxon>Suliformes</taxon>
        <taxon>Phalacrocoracidae</taxon>
        <taxon>Phalacrocorax</taxon>
    </lineage>
</organism>
<feature type="non-terminal residue" evidence="3">
    <location>
        <position position="87"/>
    </location>
</feature>
<keyword evidence="2" id="KW-0732">Signal</keyword>
<dbReference type="Proteomes" id="UP000053238">
    <property type="component" value="Unassembled WGS sequence"/>
</dbReference>
<feature type="signal peptide" evidence="2">
    <location>
        <begin position="1"/>
        <end position="17"/>
    </location>
</feature>
<dbReference type="EMBL" id="KL429694">
    <property type="protein sequence ID" value="KFW91258.1"/>
    <property type="molecule type" value="Genomic_DNA"/>
</dbReference>
<sequence>AVIFILVLVPAHHPTAGGGHDPLLVLDGYKDDGIQLKCFSERLFSEVQLLWTDDRGDNVSGTPLTTDTTTGNTSSSIILKPGSGNSM</sequence>
<evidence type="ECO:0000256" key="2">
    <source>
        <dbReference type="SAM" id="SignalP"/>
    </source>
</evidence>
<proteinExistence type="predicted"/>
<protein>
    <submittedName>
        <fullName evidence="3">Uncharacterized protein</fullName>
    </submittedName>
</protein>
<accession>A0A093QQU2</accession>
<feature type="region of interest" description="Disordered" evidence="1">
    <location>
        <begin position="54"/>
        <end position="87"/>
    </location>
</feature>
<keyword evidence="4" id="KW-1185">Reference proteome</keyword>
<gene>
    <name evidence="3" type="ORF">N336_04774</name>
</gene>
<feature type="chain" id="PRO_5001887310" evidence="2">
    <location>
        <begin position="18"/>
        <end position="87"/>
    </location>
</feature>
<name>A0A093QQU2_PHACA</name>
<reference evidence="3 4" key="1">
    <citation type="submission" date="2014-04" db="EMBL/GenBank/DDBJ databases">
        <title>Genome evolution of avian class.</title>
        <authorList>
            <person name="Zhang G."/>
            <person name="Li C."/>
        </authorList>
    </citation>
    <scope>NUCLEOTIDE SEQUENCE [LARGE SCALE GENOMIC DNA]</scope>
    <source>
        <strain evidence="3">BGI_N336</strain>
    </source>
</reference>
<feature type="non-terminal residue" evidence="3">
    <location>
        <position position="1"/>
    </location>
</feature>
<dbReference type="Gene3D" id="2.60.40.10">
    <property type="entry name" value="Immunoglobulins"/>
    <property type="match status" value="1"/>
</dbReference>
<feature type="compositionally biased region" description="Low complexity" evidence="1">
    <location>
        <begin position="60"/>
        <end position="76"/>
    </location>
</feature>